<comment type="caution">
    <text evidence="1">The sequence shown here is derived from an EMBL/GenBank/DDBJ whole genome shotgun (WGS) entry which is preliminary data.</text>
</comment>
<sequence length="547" mass="60049">MTMTKDKLNDLVADALAKVSNLGTVGAMKWLANHALAERALQPEEGQANLLPCPFCGQHLSSISEEVGYWRHPDNECLLSRAGFNIGGVNDMSGRWNSRALRPEKGGAQMHADEPETLASAGESAVLAHPEEGQAHANPYHSTFPQRVWLNVGDCNETELAEFSSHHEITWADSQIDQFDIEYVRADLASQLALPAGPGTEDQMKSAIQELFDNAPYNDGVPFVRCSDVMDVIDAVYASPSPAVAQPVLSGEDEELLRQAKELQDAFTEAVVPREGTLLERMQYLGRYVVALKDAEAKAAVAQPVPQQFPTKLHLRGAISVLFNQEQNKFHDEQASIDGMLDSWTSWEQHYNNALADFFWPMVGAVAQPVADEREAFELTVNKVNAPRSSKSSECYESRELTILWEGWKLRAMASDLLSPAAQAIKQPVVDERDAEIARLNAIINTPQSGDFLRAVSTEAEHQRQRWGSSHDAGKAAADWFWLVGYLAGKALHSNNDGDLVKAEHHIITTAAALMNWHMAMFGKTDMRPGIDGDAALGQPAEEGGKS</sequence>
<reference evidence="1" key="1">
    <citation type="submission" date="2023-02" db="EMBL/GenBank/DDBJ databases">
        <title>Description of Herbaspirillum huttiense subsp. nephrolepsisexaltata and Herbaspirillum huttiense subsp. lycopersicon.</title>
        <authorList>
            <person name="Poudel M."/>
            <person name="Sharma A."/>
            <person name="Goss E."/>
            <person name="Tapia J.H."/>
            <person name="Harmon C.M."/>
            <person name="Jones J.B."/>
        </authorList>
    </citation>
    <scope>NUCLEOTIDE SEQUENCE</scope>
    <source>
        <strain evidence="1">NC40101</strain>
    </source>
</reference>
<protein>
    <submittedName>
        <fullName evidence="1">Uncharacterized protein</fullName>
    </submittedName>
</protein>
<dbReference type="EMBL" id="JAVRAA010000025">
    <property type="protein sequence ID" value="MDT0340673.1"/>
    <property type="molecule type" value="Genomic_DNA"/>
</dbReference>
<dbReference type="AlphaFoldDB" id="A0AAE4GFU1"/>
<proteinExistence type="predicted"/>
<gene>
    <name evidence="1" type="ORF">RJN63_27840</name>
</gene>
<evidence type="ECO:0000313" key="1">
    <source>
        <dbReference type="EMBL" id="MDT0340673.1"/>
    </source>
</evidence>
<name>A0AAE4GFU1_9BURK</name>
<accession>A0AAE4GFU1</accession>
<organism evidence="1">
    <name type="scientific">Herbaspirillum huttiense subsp. nephrolepidis</name>
    <dbReference type="NCBI Taxonomy" id="3075126"/>
    <lineage>
        <taxon>Bacteria</taxon>
        <taxon>Pseudomonadati</taxon>
        <taxon>Pseudomonadota</taxon>
        <taxon>Betaproteobacteria</taxon>
        <taxon>Burkholderiales</taxon>
        <taxon>Oxalobacteraceae</taxon>
        <taxon>Herbaspirillum</taxon>
    </lineage>
</organism>